<proteinExistence type="predicted"/>
<organism evidence="1 2">
    <name type="scientific">Vallitalea guaymasensis</name>
    <dbReference type="NCBI Taxonomy" id="1185412"/>
    <lineage>
        <taxon>Bacteria</taxon>
        <taxon>Bacillati</taxon>
        <taxon>Bacillota</taxon>
        <taxon>Clostridia</taxon>
        <taxon>Lachnospirales</taxon>
        <taxon>Vallitaleaceae</taxon>
        <taxon>Vallitalea</taxon>
    </lineage>
</organism>
<sequence>MKEKAELSLLFKEFQSAIKRKDEYEIGIKHLLEFRKELWEIYQFIFDNVKDEEYSLMPLAKDKTIAYFLYHLTRIEDIPSNTLILDQEQIFYKNDYQKRIQSPISTTGNEIPREQLVEFSKQLNIDELKNYITDVFQNTNKLIENMTLKESRTKVSEERKEKLIALNSVSTDEKAFWLVDYWCKKNYRGLMLMPFSRHQFLHLNGCLRIYRKLRKIKK</sequence>
<gene>
    <name evidence="1" type="ORF">HYG85_13410</name>
</gene>
<evidence type="ECO:0000313" key="1">
    <source>
        <dbReference type="EMBL" id="QUH29853.1"/>
    </source>
</evidence>
<dbReference type="RefSeq" id="WP_212690107.1">
    <property type="nucleotide sequence ID" value="NZ_CP058561.1"/>
</dbReference>
<accession>A0A8J8MBH9</accession>
<protein>
    <submittedName>
        <fullName evidence="1">Phage head-tail adapter protein</fullName>
    </submittedName>
</protein>
<reference evidence="1 2" key="1">
    <citation type="submission" date="2020-07" db="EMBL/GenBank/DDBJ databases">
        <title>Vallitalea guaymasensis genome.</title>
        <authorList>
            <person name="Postec A."/>
        </authorList>
    </citation>
    <scope>NUCLEOTIDE SEQUENCE [LARGE SCALE GENOMIC DNA]</scope>
    <source>
        <strain evidence="1 2">Ra1766G1</strain>
    </source>
</reference>
<dbReference type="EMBL" id="CP058561">
    <property type="protein sequence ID" value="QUH29853.1"/>
    <property type="molecule type" value="Genomic_DNA"/>
</dbReference>
<dbReference type="Proteomes" id="UP000677305">
    <property type="component" value="Chromosome"/>
</dbReference>
<dbReference type="InterPro" id="IPR034660">
    <property type="entry name" value="DinB/YfiT-like"/>
</dbReference>
<evidence type="ECO:0000313" key="2">
    <source>
        <dbReference type="Proteomes" id="UP000677305"/>
    </source>
</evidence>
<keyword evidence="2" id="KW-1185">Reference proteome</keyword>
<name>A0A8J8MBH9_9FIRM</name>
<dbReference type="KEGG" id="vgu:HYG85_13410"/>
<dbReference type="AlphaFoldDB" id="A0A8J8MBH9"/>
<dbReference type="Gene3D" id="1.20.120.450">
    <property type="entry name" value="dinb family like domain"/>
    <property type="match status" value="1"/>
</dbReference>